<dbReference type="SUPFAM" id="SSF116726">
    <property type="entry name" value="TrkA C-terminal domain-like"/>
    <property type="match status" value="2"/>
</dbReference>
<dbReference type="Gene3D" id="3.30.70.1450">
    <property type="entry name" value="Regulator of K+ conductance, C-terminal domain"/>
    <property type="match status" value="2"/>
</dbReference>
<dbReference type="Proteomes" id="UP001163255">
    <property type="component" value="Chromosome"/>
</dbReference>
<name>A0ABY6H0G8_9GAMM</name>
<feature type="transmembrane region" description="Helical" evidence="7">
    <location>
        <begin position="164"/>
        <end position="187"/>
    </location>
</feature>
<dbReference type="InterPro" id="IPR004680">
    <property type="entry name" value="Cit_transptr-like_dom"/>
</dbReference>
<dbReference type="PANTHER" id="PTHR43652:SF2">
    <property type="entry name" value="BASIC AMINO ACID ANTIPORTER YFCC-RELATED"/>
    <property type="match status" value="1"/>
</dbReference>
<dbReference type="PANTHER" id="PTHR43652">
    <property type="entry name" value="BASIC AMINO ACID ANTIPORTER YFCC-RELATED"/>
    <property type="match status" value="1"/>
</dbReference>
<feature type="transmembrane region" description="Helical" evidence="7">
    <location>
        <begin position="92"/>
        <end position="116"/>
    </location>
</feature>
<evidence type="ECO:0000256" key="6">
    <source>
        <dbReference type="ARBA" id="ARBA00023136"/>
    </source>
</evidence>
<evidence type="ECO:0000256" key="1">
    <source>
        <dbReference type="ARBA" id="ARBA00004141"/>
    </source>
</evidence>
<dbReference type="InterPro" id="IPR051679">
    <property type="entry name" value="DASS-Related_Transporters"/>
</dbReference>
<keyword evidence="4" id="KW-0677">Repeat</keyword>
<feature type="transmembrane region" description="Helical" evidence="7">
    <location>
        <begin position="551"/>
        <end position="571"/>
    </location>
</feature>
<feature type="transmembrane region" description="Helical" evidence="7">
    <location>
        <begin position="433"/>
        <end position="455"/>
    </location>
</feature>
<evidence type="ECO:0000256" key="5">
    <source>
        <dbReference type="ARBA" id="ARBA00022989"/>
    </source>
</evidence>
<dbReference type="EMBL" id="CP103300">
    <property type="protein sequence ID" value="UYM18543.1"/>
    <property type="molecule type" value="Genomic_DNA"/>
</dbReference>
<reference evidence="9" key="1">
    <citation type="submission" date="2022-10" db="EMBL/GenBank/DDBJ databases">
        <title>Completed Genome Sequence of two octocoral isolated bacterium, Endozoicomonas euniceicola EF212T and Endozoicomonas gorgoniicola PS125T.</title>
        <authorList>
            <person name="Chiou Y.-J."/>
            <person name="Chen Y.-H."/>
        </authorList>
    </citation>
    <scope>NUCLEOTIDE SEQUENCE</scope>
    <source>
        <strain evidence="9">EF212</strain>
    </source>
</reference>
<keyword evidence="10" id="KW-1185">Reference proteome</keyword>
<feature type="transmembrane region" description="Helical" evidence="7">
    <location>
        <begin position="475"/>
        <end position="499"/>
    </location>
</feature>
<evidence type="ECO:0000259" key="8">
    <source>
        <dbReference type="PROSITE" id="PS51202"/>
    </source>
</evidence>
<evidence type="ECO:0000256" key="7">
    <source>
        <dbReference type="SAM" id="Phobius"/>
    </source>
</evidence>
<feature type="transmembrane region" description="Helical" evidence="7">
    <location>
        <begin position="128"/>
        <end position="152"/>
    </location>
</feature>
<feature type="transmembrane region" description="Helical" evidence="7">
    <location>
        <begin position="405"/>
        <end position="421"/>
    </location>
</feature>
<protein>
    <submittedName>
        <fullName evidence="9">SLC13 family permease</fullName>
    </submittedName>
</protein>
<feature type="domain" description="RCK C-terminal" evidence="8">
    <location>
        <begin position="193"/>
        <end position="278"/>
    </location>
</feature>
<feature type="transmembrane region" description="Helical" evidence="7">
    <location>
        <begin position="24"/>
        <end position="42"/>
    </location>
</feature>
<feature type="transmembrane region" description="Helical" evidence="7">
    <location>
        <begin position="381"/>
        <end position="399"/>
    </location>
</feature>
<dbReference type="InterPro" id="IPR006037">
    <property type="entry name" value="RCK_C"/>
</dbReference>
<proteinExistence type="predicted"/>
<evidence type="ECO:0000256" key="2">
    <source>
        <dbReference type="ARBA" id="ARBA00022448"/>
    </source>
</evidence>
<keyword evidence="5 7" id="KW-1133">Transmembrane helix</keyword>
<evidence type="ECO:0000256" key="4">
    <source>
        <dbReference type="ARBA" id="ARBA00022737"/>
    </source>
</evidence>
<evidence type="ECO:0000313" key="9">
    <source>
        <dbReference type="EMBL" id="UYM18543.1"/>
    </source>
</evidence>
<accession>A0ABY6H0G8</accession>
<organism evidence="9 10">
    <name type="scientific">Endozoicomonas euniceicola</name>
    <dbReference type="NCBI Taxonomy" id="1234143"/>
    <lineage>
        <taxon>Bacteria</taxon>
        <taxon>Pseudomonadati</taxon>
        <taxon>Pseudomonadota</taxon>
        <taxon>Gammaproteobacteria</taxon>
        <taxon>Oceanospirillales</taxon>
        <taxon>Endozoicomonadaceae</taxon>
        <taxon>Endozoicomonas</taxon>
    </lineage>
</organism>
<gene>
    <name evidence="9" type="ORF">NX720_11780</name>
</gene>
<sequence>MPFIVITTLTLLVGTLVSNRVRPAVAFVSTIGLFVALGYISLGDALDNVVNPALVTLVLLMLISLALEKTPFVNGLGDSLLNSGYRRSLAKLFVVVSSASALVNNTAVVASLLSTIRKNNHFPASRVLLPLSYASIFGGGLTLIGSSTNMIVNSLAIQEGVEPLGFFTFTRLGLVMAALGCGLVAFLGKKVLPDRATGKVESKQYFIEARVSKSSPLVGQSIANNGLRHLGSLFLAEIVRGDELISPVSPGEKLRSDDVLVFSGDIRSVHMLSQFKGLVLFDEPGEKLTENLTEVFISHQSILLGNTIREVNFRTQFDAAVVAVRRGSERLGGCLGNIRLMAGDSLILATGEDFHQRNNLERNFYLVNGLKAKRYLSRKSSMLVITGFLGTLASSLAGLVPLTEGLVFLLGAFLFTGVLTLEEIRRRFPFELLAIVTATLGIAQVIVSTGAAALIADAVVSIMGHWGIVGGLAGVYLMTLLFTEIINNNAAAALVFPIAMEIAARWEAQPLPFIIAIIFGASASFVSPFGYATNLMVFSAGNYKVQDYVRMGLPMSIIYSVVVLTLIPLFFPF</sequence>
<dbReference type="PROSITE" id="PS51202">
    <property type="entry name" value="RCK_C"/>
    <property type="match status" value="2"/>
</dbReference>
<keyword evidence="6 7" id="KW-0472">Membrane</keyword>
<comment type="subcellular location">
    <subcellularLocation>
        <location evidence="1">Membrane</location>
        <topology evidence="1">Multi-pass membrane protein</topology>
    </subcellularLocation>
</comment>
<keyword evidence="2" id="KW-0813">Transport</keyword>
<evidence type="ECO:0000313" key="10">
    <source>
        <dbReference type="Proteomes" id="UP001163255"/>
    </source>
</evidence>
<dbReference type="Pfam" id="PF02080">
    <property type="entry name" value="TrkA_C"/>
    <property type="match status" value="2"/>
</dbReference>
<evidence type="ECO:0000256" key="3">
    <source>
        <dbReference type="ARBA" id="ARBA00022692"/>
    </source>
</evidence>
<dbReference type="RefSeq" id="WP_262601303.1">
    <property type="nucleotide sequence ID" value="NZ_CP103300.1"/>
</dbReference>
<dbReference type="InterPro" id="IPR036721">
    <property type="entry name" value="RCK_C_sf"/>
</dbReference>
<feature type="domain" description="RCK C-terminal" evidence="8">
    <location>
        <begin position="280"/>
        <end position="366"/>
    </location>
</feature>
<feature type="transmembrane region" description="Helical" evidence="7">
    <location>
        <begin position="49"/>
        <end position="67"/>
    </location>
</feature>
<dbReference type="Pfam" id="PF03600">
    <property type="entry name" value="CitMHS"/>
    <property type="match status" value="1"/>
</dbReference>
<feature type="transmembrane region" description="Helical" evidence="7">
    <location>
        <begin position="511"/>
        <end position="531"/>
    </location>
</feature>
<keyword evidence="3 7" id="KW-0812">Transmembrane</keyword>